<name>A0A9P5YZC8_9AGAR</name>
<keyword evidence="2" id="KW-1185">Reference proteome</keyword>
<dbReference type="OrthoDB" id="428260at2759"/>
<sequence>MVVLIEEGRVALNSLLAQAIAENRVPGAYFAAATADRMLYSGSAGLRSFRDPTSGKVAIIQLIGASKITFETPVDSIVPELANPVVVDDINALEYTFRPAQNKILIKRLLNHSSGLHYVPICRKASPESLGPAYTEVGYGGDFFFVAEILRTYTGTSVKNSRLCMGRRWRLPTTPRWSSYGDSWNLRCMQD</sequence>
<gene>
    <name evidence="1" type="ORF">BDN70DRAFT_897162</name>
</gene>
<dbReference type="InterPro" id="IPR012338">
    <property type="entry name" value="Beta-lactam/transpept-like"/>
</dbReference>
<evidence type="ECO:0000313" key="2">
    <source>
        <dbReference type="Proteomes" id="UP000807469"/>
    </source>
</evidence>
<dbReference type="Proteomes" id="UP000807469">
    <property type="component" value="Unassembled WGS sequence"/>
</dbReference>
<evidence type="ECO:0008006" key="3">
    <source>
        <dbReference type="Google" id="ProtNLM"/>
    </source>
</evidence>
<dbReference type="AlphaFoldDB" id="A0A9P5YZC8"/>
<dbReference type="Gene3D" id="3.40.710.10">
    <property type="entry name" value="DD-peptidase/beta-lactamase superfamily"/>
    <property type="match status" value="1"/>
</dbReference>
<reference evidence="1" key="1">
    <citation type="submission" date="2020-11" db="EMBL/GenBank/DDBJ databases">
        <authorList>
            <consortium name="DOE Joint Genome Institute"/>
            <person name="Ahrendt S."/>
            <person name="Riley R."/>
            <person name="Andreopoulos W."/>
            <person name="Labutti K."/>
            <person name="Pangilinan J."/>
            <person name="Ruiz-Duenas F.J."/>
            <person name="Barrasa J.M."/>
            <person name="Sanchez-Garcia M."/>
            <person name="Camarero S."/>
            <person name="Miyauchi S."/>
            <person name="Serrano A."/>
            <person name="Linde D."/>
            <person name="Babiker R."/>
            <person name="Drula E."/>
            <person name="Ayuso-Fernandez I."/>
            <person name="Pacheco R."/>
            <person name="Padilla G."/>
            <person name="Ferreira P."/>
            <person name="Barriuso J."/>
            <person name="Kellner H."/>
            <person name="Castanera R."/>
            <person name="Alfaro M."/>
            <person name="Ramirez L."/>
            <person name="Pisabarro A.G."/>
            <person name="Kuo A."/>
            <person name="Tritt A."/>
            <person name="Lipzen A."/>
            <person name="He G."/>
            <person name="Yan M."/>
            <person name="Ng V."/>
            <person name="Cullen D."/>
            <person name="Martin F."/>
            <person name="Rosso M.-N."/>
            <person name="Henrissat B."/>
            <person name="Hibbett D."/>
            <person name="Martinez A.T."/>
            <person name="Grigoriev I.V."/>
        </authorList>
    </citation>
    <scope>NUCLEOTIDE SEQUENCE</scope>
    <source>
        <strain evidence="1">CIRM-BRFM 674</strain>
    </source>
</reference>
<protein>
    <recommendedName>
        <fullName evidence="3">Beta-lactamase-related domain-containing protein</fullName>
    </recommendedName>
</protein>
<evidence type="ECO:0000313" key="1">
    <source>
        <dbReference type="EMBL" id="KAF9476656.1"/>
    </source>
</evidence>
<dbReference type="SUPFAM" id="SSF56601">
    <property type="entry name" value="beta-lactamase/transpeptidase-like"/>
    <property type="match status" value="1"/>
</dbReference>
<accession>A0A9P5YZC8</accession>
<comment type="caution">
    <text evidence="1">The sequence shown here is derived from an EMBL/GenBank/DDBJ whole genome shotgun (WGS) entry which is preliminary data.</text>
</comment>
<organism evidence="1 2">
    <name type="scientific">Pholiota conissans</name>
    <dbReference type="NCBI Taxonomy" id="109636"/>
    <lineage>
        <taxon>Eukaryota</taxon>
        <taxon>Fungi</taxon>
        <taxon>Dikarya</taxon>
        <taxon>Basidiomycota</taxon>
        <taxon>Agaricomycotina</taxon>
        <taxon>Agaricomycetes</taxon>
        <taxon>Agaricomycetidae</taxon>
        <taxon>Agaricales</taxon>
        <taxon>Agaricineae</taxon>
        <taxon>Strophariaceae</taxon>
        <taxon>Pholiota</taxon>
    </lineage>
</organism>
<dbReference type="EMBL" id="MU155286">
    <property type="protein sequence ID" value="KAF9476656.1"/>
    <property type="molecule type" value="Genomic_DNA"/>
</dbReference>
<proteinExistence type="predicted"/>